<keyword evidence="3" id="KW-1185">Reference proteome</keyword>
<reference evidence="2" key="1">
    <citation type="journal article" date="2022" name="IScience">
        <title>Evolution of zygomycete secretomes and the origins of terrestrial fungal ecologies.</title>
        <authorList>
            <person name="Chang Y."/>
            <person name="Wang Y."/>
            <person name="Mondo S."/>
            <person name="Ahrendt S."/>
            <person name="Andreopoulos W."/>
            <person name="Barry K."/>
            <person name="Beard J."/>
            <person name="Benny G.L."/>
            <person name="Blankenship S."/>
            <person name="Bonito G."/>
            <person name="Cuomo C."/>
            <person name="Desiro A."/>
            <person name="Gervers K.A."/>
            <person name="Hundley H."/>
            <person name="Kuo A."/>
            <person name="LaButti K."/>
            <person name="Lang B.F."/>
            <person name="Lipzen A."/>
            <person name="O'Donnell K."/>
            <person name="Pangilinan J."/>
            <person name="Reynolds N."/>
            <person name="Sandor L."/>
            <person name="Smith M.E."/>
            <person name="Tsang A."/>
            <person name="Grigoriev I.V."/>
            <person name="Stajich J.E."/>
            <person name="Spatafora J.W."/>
        </authorList>
    </citation>
    <scope>NUCLEOTIDE SEQUENCE</scope>
    <source>
        <strain evidence="2">RSA 2281</strain>
    </source>
</reference>
<protein>
    <submittedName>
        <fullName evidence="2">Uncharacterized protein</fullName>
    </submittedName>
</protein>
<keyword evidence="1" id="KW-1133">Transmembrane helix</keyword>
<accession>A0AAD5K306</accession>
<keyword evidence="1" id="KW-0812">Transmembrane</keyword>
<feature type="transmembrane region" description="Helical" evidence="1">
    <location>
        <begin position="53"/>
        <end position="73"/>
    </location>
</feature>
<proteinExistence type="predicted"/>
<evidence type="ECO:0000313" key="3">
    <source>
        <dbReference type="Proteomes" id="UP001209540"/>
    </source>
</evidence>
<gene>
    <name evidence="2" type="ORF">BDA99DRAFT_536202</name>
</gene>
<keyword evidence="1" id="KW-0472">Membrane</keyword>
<evidence type="ECO:0000313" key="2">
    <source>
        <dbReference type="EMBL" id="KAI9266791.1"/>
    </source>
</evidence>
<feature type="transmembrane region" description="Helical" evidence="1">
    <location>
        <begin position="28"/>
        <end position="46"/>
    </location>
</feature>
<name>A0AAD5K306_9FUNG</name>
<dbReference type="EMBL" id="JAIXMP010000010">
    <property type="protein sequence ID" value="KAI9266791.1"/>
    <property type="molecule type" value="Genomic_DNA"/>
</dbReference>
<dbReference type="Proteomes" id="UP001209540">
    <property type="component" value="Unassembled WGS sequence"/>
</dbReference>
<reference evidence="2" key="2">
    <citation type="submission" date="2023-02" db="EMBL/GenBank/DDBJ databases">
        <authorList>
            <consortium name="DOE Joint Genome Institute"/>
            <person name="Mondo S.J."/>
            <person name="Chang Y."/>
            <person name="Wang Y."/>
            <person name="Ahrendt S."/>
            <person name="Andreopoulos W."/>
            <person name="Barry K."/>
            <person name="Beard J."/>
            <person name="Benny G.L."/>
            <person name="Blankenship S."/>
            <person name="Bonito G."/>
            <person name="Cuomo C."/>
            <person name="Desiro A."/>
            <person name="Gervers K.A."/>
            <person name="Hundley H."/>
            <person name="Kuo A."/>
            <person name="LaButti K."/>
            <person name="Lang B.F."/>
            <person name="Lipzen A."/>
            <person name="O'Donnell K."/>
            <person name="Pangilinan J."/>
            <person name="Reynolds N."/>
            <person name="Sandor L."/>
            <person name="Smith M.W."/>
            <person name="Tsang A."/>
            <person name="Grigoriev I.V."/>
            <person name="Stajich J.E."/>
            <person name="Spatafora J.W."/>
        </authorList>
    </citation>
    <scope>NUCLEOTIDE SEQUENCE</scope>
    <source>
        <strain evidence="2">RSA 2281</strain>
    </source>
</reference>
<dbReference type="AlphaFoldDB" id="A0AAD5K306"/>
<organism evidence="2 3">
    <name type="scientific">Phascolomyces articulosus</name>
    <dbReference type="NCBI Taxonomy" id="60185"/>
    <lineage>
        <taxon>Eukaryota</taxon>
        <taxon>Fungi</taxon>
        <taxon>Fungi incertae sedis</taxon>
        <taxon>Mucoromycota</taxon>
        <taxon>Mucoromycotina</taxon>
        <taxon>Mucoromycetes</taxon>
        <taxon>Mucorales</taxon>
        <taxon>Lichtheimiaceae</taxon>
        <taxon>Phascolomyces</taxon>
    </lineage>
</organism>
<sequence>MTTMYHGSGDTLDQLVLADHSVALLQRIFKISTSAMIIIFEVALFDRTDLSRVVISVRIILVVSITACIGMMIPKEYIAFSSTEAITCFKYIRNSHFDYIPYVVVLRKLSDHLAINRSCCIIKPKKIKCEIYEYYWFHSIDIELIQLIINDTYGNCSHTLDEAK</sequence>
<evidence type="ECO:0000256" key="1">
    <source>
        <dbReference type="SAM" id="Phobius"/>
    </source>
</evidence>
<comment type="caution">
    <text evidence="2">The sequence shown here is derived from an EMBL/GenBank/DDBJ whole genome shotgun (WGS) entry which is preliminary data.</text>
</comment>